<dbReference type="EMBL" id="QLII01000001">
    <property type="protein sequence ID" value="RAI74860.1"/>
    <property type="molecule type" value="Genomic_DNA"/>
</dbReference>
<gene>
    <name evidence="1" type="ORF">HMF3257_12560</name>
</gene>
<evidence type="ECO:0000313" key="1">
    <source>
        <dbReference type="EMBL" id="RAI74860.1"/>
    </source>
</evidence>
<name>A0A327NHH9_9BACT</name>
<proteinExistence type="predicted"/>
<dbReference type="RefSeq" id="WP_111342544.1">
    <property type="nucleotide sequence ID" value="NZ_QLII01000001.1"/>
</dbReference>
<comment type="caution">
    <text evidence="1">The sequence shown here is derived from an EMBL/GenBank/DDBJ whole genome shotgun (WGS) entry which is preliminary data.</text>
</comment>
<dbReference type="Proteomes" id="UP000249016">
    <property type="component" value="Unassembled WGS sequence"/>
</dbReference>
<dbReference type="AlphaFoldDB" id="A0A327NHH9"/>
<organism evidence="1 2">
    <name type="scientific">Spirosoma telluris</name>
    <dbReference type="NCBI Taxonomy" id="2183553"/>
    <lineage>
        <taxon>Bacteria</taxon>
        <taxon>Pseudomonadati</taxon>
        <taxon>Bacteroidota</taxon>
        <taxon>Cytophagia</taxon>
        <taxon>Cytophagales</taxon>
        <taxon>Cytophagaceae</taxon>
        <taxon>Spirosoma</taxon>
    </lineage>
</organism>
<reference evidence="1 2" key="1">
    <citation type="submission" date="2018-06" db="EMBL/GenBank/DDBJ databases">
        <title>Spirosoma sp. HMF3257 Genome sequencing and assembly.</title>
        <authorList>
            <person name="Kang H."/>
            <person name="Cha I."/>
            <person name="Kim H."/>
            <person name="Kang J."/>
            <person name="Joh K."/>
        </authorList>
    </citation>
    <scope>NUCLEOTIDE SEQUENCE [LARGE SCALE GENOMIC DNA]</scope>
    <source>
        <strain evidence="1 2">HMF3257</strain>
    </source>
</reference>
<accession>A0A327NHH9</accession>
<sequence length="64" mass="7587">MTDEERNDLLELKAFLEKALISVEDDLILTDPRLSKNDYDFLIKKARMYRNNLDKVIELLNESN</sequence>
<evidence type="ECO:0000313" key="2">
    <source>
        <dbReference type="Proteomes" id="UP000249016"/>
    </source>
</evidence>
<protein>
    <submittedName>
        <fullName evidence="1">Uncharacterized protein</fullName>
    </submittedName>
</protein>
<keyword evidence="2" id="KW-1185">Reference proteome</keyword>